<reference evidence="2" key="1">
    <citation type="submission" date="2021-03" db="EMBL/GenBank/DDBJ databases">
        <title>Acanthopleuribacteraceae sp. M133.</title>
        <authorList>
            <person name="Wang G."/>
        </authorList>
    </citation>
    <scope>NUCLEOTIDE SEQUENCE</scope>
    <source>
        <strain evidence="2">M133</strain>
    </source>
</reference>
<accession>A0A8A4THS9</accession>
<dbReference type="RefSeq" id="WP_237378753.1">
    <property type="nucleotide sequence ID" value="NZ_CP071793.1"/>
</dbReference>
<gene>
    <name evidence="2" type="ORF">J3U87_26290</name>
</gene>
<feature type="domain" description="SnoaL-like" evidence="1">
    <location>
        <begin position="2"/>
        <end position="108"/>
    </location>
</feature>
<dbReference type="SUPFAM" id="SSF54427">
    <property type="entry name" value="NTF2-like"/>
    <property type="match status" value="1"/>
</dbReference>
<dbReference type="Proteomes" id="UP000663929">
    <property type="component" value="Chromosome"/>
</dbReference>
<dbReference type="EMBL" id="CP071793">
    <property type="protein sequence ID" value="QTD49110.1"/>
    <property type="molecule type" value="Genomic_DNA"/>
</dbReference>
<proteinExistence type="predicted"/>
<dbReference type="Gene3D" id="3.10.450.50">
    <property type="match status" value="1"/>
</dbReference>
<sequence>MREFFERFSAGDVPGALGLLHDAVVWRVMGREGGLPMSGEMDRNGIADLMGVVKDAIPNGMRLTPTGWTAEGDRVALEMESYGEMADGTIYNNLYHFLVTLSEGKITSLREYMDTHHVKRVFIDG</sequence>
<name>A0A8A4THS9_SULCO</name>
<protein>
    <submittedName>
        <fullName evidence="2">Nuclear transport factor 2 family protein</fullName>
    </submittedName>
</protein>
<dbReference type="InterPro" id="IPR032710">
    <property type="entry name" value="NTF2-like_dom_sf"/>
</dbReference>
<evidence type="ECO:0000259" key="1">
    <source>
        <dbReference type="Pfam" id="PF12680"/>
    </source>
</evidence>
<organism evidence="2 3">
    <name type="scientific">Sulfidibacter corallicola</name>
    <dbReference type="NCBI Taxonomy" id="2818388"/>
    <lineage>
        <taxon>Bacteria</taxon>
        <taxon>Pseudomonadati</taxon>
        <taxon>Acidobacteriota</taxon>
        <taxon>Holophagae</taxon>
        <taxon>Acanthopleuribacterales</taxon>
        <taxon>Acanthopleuribacteraceae</taxon>
        <taxon>Sulfidibacter</taxon>
    </lineage>
</organism>
<evidence type="ECO:0000313" key="2">
    <source>
        <dbReference type="EMBL" id="QTD49110.1"/>
    </source>
</evidence>
<dbReference type="AlphaFoldDB" id="A0A8A4THS9"/>
<dbReference type="InterPro" id="IPR037401">
    <property type="entry name" value="SnoaL-like"/>
</dbReference>
<keyword evidence="3" id="KW-1185">Reference proteome</keyword>
<evidence type="ECO:0000313" key="3">
    <source>
        <dbReference type="Proteomes" id="UP000663929"/>
    </source>
</evidence>
<dbReference type="Pfam" id="PF12680">
    <property type="entry name" value="SnoaL_2"/>
    <property type="match status" value="1"/>
</dbReference>
<dbReference type="KEGG" id="scor:J3U87_26290"/>